<accession>A0A135Z4W7</accession>
<protein>
    <submittedName>
        <fullName evidence="3">Repeat protein</fullName>
    </submittedName>
</protein>
<evidence type="ECO:0000256" key="2">
    <source>
        <dbReference type="SAM" id="Phobius"/>
    </source>
</evidence>
<reference evidence="3 4" key="1">
    <citation type="submission" date="2016-02" db="EMBL/GenBank/DDBJ databases">
        <authorList>
            <person name="Wen L."/>
            <person name="He K."/>
            <person name="Yang H."/>
        </authorList>
    </citation>
    <scope>NUCLEOTIDE SEQUENCE [LARGE SCALE GENOMIC DNA]</scope>
    <source>
        <strain evidence="3 4">CMW7778B</strain>
    </source>
</reference>
<evidence type="ECO:0000313" key="3">
    <source>
        <dbReference type="EMBL" id="KXI16692.1"/>
    </source>
</evidence>
<sequence>MVVRIPFGKMNVKFDLQGGSIDGKLDPIINTVKKNNSVDFPQNPTKENVEFGGWFTELPNIKYYQEHNMVGKRYYWNKKSLFSDSNCDLVQWNDENLDPRGDYQFLLRAQWDARATFDANGGVFNNKNESTKDEVTIAGKEIKLSQAPTRDDYQFLNWVDAAGNTYNPGDTYKLDANTAFTAQWKRIRNTVACNTVNCNTVTRDTVTFMNGADKYSSVNVESGKAIDDDEIDDQSMPKDPTKDGFTFKEWNTQADGKGDVFTGTTPVNSDMTIYAIFTKNPLPTPKPTPDSEQVAPVKKHSAIPNTGESTALPFLLFVLGFAIAGLSIIYKNRMLKEINE</sequence>
<dbReference type="PATRIC" id="fig|2702.101.peg.942"/>
<organism evidence="3 4">
    <name type="scientific">Gardnerella vaginalis</name>
    <dbReference type="NCBI Taxonomy" id="2702"/>
    <lineage>
        <taxon>Bacteria</taxon>
        <taxon>Bacillati</taxon>
        <taxon>Actinomycetota</taxon>
        <taxon>Actinomycetes</taxon>
        <taxon>Bifidobacteriales</taxon>
        <taxon>Bifidobacteriaceae</taxon>
        <taxon>Gardnerella</taxon>
    </lineage>
</organism>
<dbReference type="Proteomes" id="UP000070505">
    <property type="component" value="Unassembled WGS sequence"/>
</dbReference>
<dbReference type="Pfam" id="PF09479">
    <property type="entry name" value="Flg_new"/>
    <property type="match status" value="3"/>
</dbReference>
<dbReference type="AlphaFoldDB" id="A0A135Z4W7"/>
<feature type="transmembrane region" description="Helical" evidence="2">
    <location>
        <begin position="311"/>
        <end position="330"/>
    </location>
</feature>
<evidence type="ECO:0000313" key="4">
    <source>
        <dbReference type="Proteomes" id="UP000070505"/>
    </source>
</evidence>
<dbReference type="Gene3D" id="2.60.40.4270">
    <property type="entry name" value="Listeria-Bacteroides repeat domain"/>
    <property type="match status" value="3"/>
</dbReference>
<keyword evidence="2" id="KW-1133">Transmembrane helix</keyword>
<keyword evidence="2" id="KW-0812">Transmembrane</keyword>
<dbReference type="InterPro" id="IPR042229">
    <property type="entry name" value="Listeria/Bacterioides_rpt_sf"/>
</dbReference>
<gene>
    <name evidence="3" type="ORF">HMPREF3230_00961</name>
</gene>
<dbReference type="EMBL" id="LSRC01000039">
    <property type="protein sequence ID" value="KXI16692.1"/>
    <property type="molecule type" value="Genomic_DNA"/>
</dbReference>
<comment type="subcellular location">
    <subcellularLocation>
        <location evidence="1">Cell envelope</location>
    </subcellularLocation>
</comment>
<dbReference type="InterPro" id="IPR013378">
    <property type="entry name" value="InlB-like_B-rpt"/>
</dbReference>
<evidence type="ECO:0000256" key="1">
    <source>
        <dbReference type="ARBA" id="ARBA00004196"/>
    </source>
</evidence>
<name>A0A135Z4W7_GARVA</name>
<comment type="caution">
    <text evidence="3">The sequence shown here is derived from an EMBL/GenBank/DDBJ whole genome shotgun (WGS) entry which is preliminary data.</text>
</comment>
<keyword evidence="2" id="KW-0472">Membrane</keyword>
<proteinExistence type="predicted"/>
<dbReference type="RefSeq" id="WP_075523754.1">
    <property type="nucleotide sequence ID" value="NZ_KQ961869.1"/>
</dbReference>
<dbReference type="GO" id="GO:0030313">
    <property type="term" value="C:cell envelope"/>
    <property type="evidence" value="ECO:0007669"/>
    <property type="project" value="UniProtKB-SubCell"/>
</dbReference>